<feature type="compositionally biased region" description="Polar residues" evidence="1">
    <location>
        <begin position="246"/>
        <end position="261"/>
    </location>
</feature>
<reference evidence="2 3" key="1">
    <citation type="submission" date="2024-04" db="EMBL/GenBank/DDBJ databases">
        <title>Phyllosticta paracitricarpa is synonymous to the EU quarantine fungus P. citricarpa based on phylogenomic analyses.</title>
        <authorList>
            <consortium name="Lawrence Berkeley National Laboratory"/>
            <person name="Van Ingen-Buijs V.A."/>
            <person name="Van Westerhoven A.C."/>
            <person name="Haridas S."/>
            <person name="Skiadas P."/>
            <person name="Martin F."/>
            <person name="Groenewald J.Z."/>
            <person name="Crous P.W."/>
            <person name="Seidl M.F."/>
        </authorList>
    </citation>
    <scope>NUCLEOTIDE SEQUENCE [LARGE SCALE GENOMIC DNA]</scope>
    <source>
        <strain evidence="2 3">CBS 123374</strain>
    </source>
</reference>
<dbReference type="EMBL" id="JBBWRZ010000010">
    <property type="protein sequence ID" value="KAK8227077.1"/>
    <property type="molecule type" value="Genomic_DNA"/>
</dbReference>
<feature type="region of interest" description="Disordered" evidence="1">
    <location>
        <begin position="355"/>
        <end position="393"/>
    </location>
</feature>
<accession>A0ABR1YDN1</accession>
<feature type="region of interest" description="Disordered" evidence="1">
    <location>
        <begin position="217"/>
        <end position="265"/>
    </location>
</feature>
<organism evidence="2 3">
    <name type="scientific">Phyllosticta capitalensis</name>
    <dbReference type="NCBI Taxonomy" id="121624"/>
    <lineage>
        <taxon>Eukaryota</taxon>
        <taxon>Fungi</taxon>
        <taxon>Dikarya</taxon>
        <taxon>Ascomycota</taxon>
        <taxon>Pezizomycotina</taxon>
        <taxon>Dothideomycetes</taxon>
        <taxon>Dothideomycetes incertae sedis</taxon>
        <taxon>Botryosphaeriales</taxon>
        <taxon>Phyllostictaceae</taxon>
        <taxon>Phyllosticta</taxon>
    </lineage>
</organism>
<sequence>MNPTHDVARGPVVKIEMPADGGPLNLDDNAVMDFFVHEAVSVYEESGHMRTPYSFKTCKLARKHVLNVIHGRMELPIFKYHGYAEAYAAVCEEVLKVLVVKGCIKHPDPTPQDQDAYKGVSSGHVAEYDHVAAVQDSSQALSAEWPSRLFRHATVPESERPLQFSNREAAKQYVLNAVGAKYSLPLLNSSKVKEMWNSMCATTLELLKKDQQITYPTKKQRRAQAEVNNAQAHEQDEAADKETGVAETSHSSSQNEGTQHVHSAAWQAAYQQGRADGMAEALQMLLSNATLNIHHESAQRTLNTLSGQIAGAENTVTQVPVEGMKDHALDHVKPRECSNTGQPMSTVNPFVASMGSHSNVTFPPANTPKSASKRRLSDPGECGTSKKARGDEI</sequence>
<feature type="compositionally biased region" description="Basic and acidic residues" evidence="1">
    <location>
        <begin position="233"/>
        <end position="244"/>
    </location>
</feature>
<name>A0ABR1YDN1_9PEZI</name>
<proteinExistence type="predicted"/>
<evidence type="ECO:0000313" key="2">
    <source>
        <dbReference type="EMBL" id="KAK8227077.1"/>
    </source>
</evidence>
<dbReference type="Proteomes" id="UP001492380">
    <property type="component" value="Unassembled WGS sequence"/>
</dbReference>
<protein>
    <submittedName>
        <fullName evidence="2">Uncharacterized protein</fullName>
    </submittedName>
</protein>
<evidence type="ECO:0000313" key="3">
    <source>
        <dbReference type="Proteomes" id="UP001492380"/>
    </source>
</evidence>
<comment type="caution">
    <text evidence="2">The sequence shown here is derived from an EMBL/GenBank/DDBJ whole genome shotgun (WGS) entry which is preliminary data.</text>
</comment>
<keyword evidence="3" id="KW-1185">Reference proteome</keyword>
<gene>
    <name evidence="2" type="ORF">HDK90DRAFT_494066</name>
</gene>
<evidence type="ECO:0000256" key="1">
    <source>
        <dbReference type="SAM" id="MobiDB-lite"/>
    </source>
</evidence>